<accession>A0A9R0IQ69</accession>
<dbReference type="PANTHER" id="PTHR46862">
    <property type="entry name" value="OS07G0661900 PROTEIN"/>
    <property type="match status" value="1"/>
</dbReference>
<feature type="repeat" description="PPR" evidence="2">
    <location>
        <begin position="546"/>
        <end position="580"/>
    </location>
</feature>
<dbReference type="InterPro" id="IPR033443">
    <property type="entry name" value="PROP1-like_PPR_dom"/>
</dbReference>
<dbReference type="Pfam" id="PF13041">
    <property type="entry name" value="PPR_2"/>
    <property type="match status" value="1"/>
</dbReference>
<evidence type="ECO:0000256" key="2">
    <source>
        <dbReference type="PROSITE-ProRule" id="PRU00708"/>
    </source>
</evidence>
<evidence type="ECO:0000313" key="6">
    <source>
        <dbReference type="RefSeq" id="XP_021853276.2"/>
    </source>
</evidence>
<dbReference type="KEGG" id="soe:110792759"/>
<evidence type="ECO:0000259" key="4">
    <source>
        <dbReference type="Pfam" id="PF17177"/>
    </source>
</evidence>
<keyword evidence="1" id="KW-0677">Repeat</keyword>
<keyword evidence="5" id="KW-1185">Reference proteome</keyword>
<dbReference type="Pfam" id="PF17177">
    <property type="entry name" value="PPR_long"/>
    <property type="match status" value="1"/>
</dbReference>
<dbReference type="GeneID" id="110792759"/>
<dbReference type="InterPro" id="IPR011990">
    <property type="entry name" value="TPR-like_helical_dom_sf"/>
</dbReference>
<feature type="compositionally biased region" description="Polar residues" evidence="3">
    <location>
        <begin position="57"/>
        <end position="67"/>
    </location>
</feature>
<dbReference type="InterPro" id="IPR002885">
    <property type="entry name" value="PPR_rpt"/>
</dbReference>
<name>A0A9R0IQ69_SPIOL</name>
<evidence type="ECO:0000313" key="5">
    <source>
        <dbReference type="Proteomes" id="UP000813463"/>
    </source>
</evidence>
<dbReference type="Proteomes" id="UP000813463">
    <property type="component" value="Chromosome 1"/>
</dbReference>
<reference evidence="5" key="1">
    <citation type="journal article" date="2021" name="Nat. Commun.">
        <title>Genomic analyses provide insights into spinach domestication and the genetic basis of agronomic traits.</title>
        <authorList>
            <person name="Cai X."/>
            <person name="Sun X."/>
            <person name="Xu C."/>
            <person name="Sun H."/>
            <person name="Wang X."/>
            <person name="Ge C."/>
            <person name="Zhang Z."/>
            <person name="Wang Q."/>
            <person name="Fei Z."/>
            <person name="Jiao C."/>
            <person name="Wang Q."/>
        </authorList>
    </citation>
    <scope>NUCLEOTIDE SEQUENCE [LARGE SCALE GENOMIC DNA]</scope>
    <source>
        <strain evidence="5">cv. Varoflay</strain>
    </source>
</reference>
<dbReference type="PROSITE" id="PS51375">
    <property type="entry name" value="PPR"/>
    <property type="match status" value="5"/>
</dbReference>
<proteinExistence type="predicted"/>
<feature type="repeat" description="PPR" evidence="2">
    <location>
        <begin position="581"/>
        <end position="615"/>
    </location>
</feature>
<dbReference type="RefSeq" id="XP_021853276.2">
    <property type="nucleotide sequence ID" value="XM_021997584.2"/>
</dbReference>
<evidence type="ECO:0000256" key="3">
    <source>
        <dbReference type="SAM" id="MobiDB-lite"/>
    </source>
</evidence>
<evidence type="ECO:0000256" key="1">
    <source>
        <dbReference type="ARBA" id="ARBA00022737"/>
    </source>
</evidence>
<sequence>MNLRLKQLLSRRTLNNLTRITTSSYSSSSPAIVVSHNHIQKLQKTPPFLPTNRRTFHSSPKLNHSLSATAAAATDDEEDEDEAAMNEFLSRFVYIMRGNLNESYPDCDKPTIDAMLLVIVEKLVKEMEKGGNLEERLVSGNDDLSDDLWKTVWEVSSSVFQEMEREKKKEKMKKFLQSEEVKSMARFASEVGVRGDMLHELRFKWAREAMEKAEFYEGLEQAGEAAKEEKEFGNAEAVAEEEGKDSFVENGGGGGGGGLPKRHGKIKYKLYGLDLSGSVWKDVADRVHEAEEVISTQEAKPITGKCRLITERILGLGKFDDYEPMISPLLEEWKELLQPSRVDWISLIEKIKELDCSLYLKVVEHVFDDPSFQANIRDYSKLIDLYAKQNRFEDIERILKKMSGSGMAPDAIILTGLLHMYSKANNLEQAHAVFEALKSQGYKPDLEVYNSMLMVYANSGEVKLGEKLMIEMELKDIKRTQDNYMAMLRAVAKKGDSTAADRIFGYMQFSGYPLTAESYALVIEVSNLDNAKNYFDEMRNLGFKPDDRCTSSLISAYAKKNELGKALHLLLQLEKDGFEPGVSTYSVLVDWLAKLQLVDEAEQMVNKISQLGEAPPLKIHVSLCDMYARAGIEKKALQALGVLEAKKDLLVYQDFERITQALIKGGFVQDAERIYKLIEAQGFTPSDSLKISMTASKSFGGSKTSKKSRIS</sequence>
<organism evidence="5 6">
    <name type="scientific">Spinacia oleracea</name>
    <name type="common">Spinach</name>
    <dbReference type="NCBI Taxonomy" id="3562"/>
    <lineage>
        <taxon>Eukaryota</taxon>
        <taxon>Viridiplantae</taxon>
        <taxon>Streptophyta</taxon>
        <taxon>Embryophyta</taxon>
        <taxon>Tracheophyta</taxon>
        <taxon>Spermatophyta</taxon>
        <taxon>Magnoliopsida</taxon>
        <taxon>eudicotyledons</taxon>
        <taxon>Gunneridae</taxon>
        <taxon>Pentapetalae</taxon>
        <taxon>Caryophyllales</taxon>
        <taxon>Chenopodiaceae</taxon>
        <taxon>Chenopodioideae</taxon>
        <taxon>Anserineae</taxon>
        <taxon>Spinacia</taxon>
    </lineage>
</organism>
<feature type="repeat" description="PPR" evidence="2">
    <location>
        <begin position="375"/>
        <end position="409"/>
    </location>
</feature>
<dbReference type="NCBIfam" id="TIGR00756">
    <property type="entry name" value="PPR"/>
    <property type="match status" value="3"/>
</dbReference>
<protein>
    <submittedName>
        <fullName evidence="6">Pentatricopeptide repeat-containing protein At5g04810, chloroplastic</fullName>
    </submittedName>
</protein>
<feature type="repeat" description="PPR" evidence="2">
    <location>
        <begin position="445"/>
        <end position="479"/>
    </location>
</feature>
<feature type="domain" description="PROP1-like PPR" evidence="4">
    <location>
        <begin position="389"/>
        <end position="507"/>
    </location>
</feature>
<gene>
    <name evidence="6" type="primary">LOC110792759</name>
</gene>
<feature type="region of interest" description="Disordered" evidence="3">
    <location>
        <begin position="44"/>
        <end position="80"/>
    </location>
</feature>
<dbReference type="AlphaFoldDB" id="A0A9R0IQ69"/>
<dbReference type="PANTHER" id="PTHR46862:SF2">
    <property type="entry name" value="OS02G0611400 PROTEIN"/>
    <property type="match status" value="1"/>
</dbReference>
<feature type="repeat" description="PPR" evidence="2">
    <location>
        <begin position="410"/>
        <end position="444"/>
    </location>
</feature>
<dbReference type="Gene3D" id="1.25.40.10">
    <property type="entry name" value="Tetratricopeptide repeat domain"/>
    <property type="match status" value="2"/>
</dbReference>
<reference evidence="6" key="2">
    <citation type="submission" date="2025-08" db="UniProtKB">
        <authorList>
            <consortium name="RefSeq"/>
        </authorList>
    </citation>
    <scope>IDENTIFICATION</scope>
    <source>
        <tissue evidence="6">Leaf</tissue>
    </source>
</reference>